<protein>
    <submittedName>
        <fullName evidence="1">Uncharacterized protein</fullName>
    </submittedName>
</protein>
<evidence type="ECO:0000313" key="1">
    <source>
        <dbReference type="EMBL" id="SNY71618.1"/>
    </source>
</evidence>
<dbReference type="AlphaFoldDB" id="A0A285KG99"/>
<dbReference type="EMBL" id="OBDY01000040">
    <property type="protein sequence ID" value="SNY71618.1"/>
    <property type="molecule type" value="Genomic_DNA"/>
</dbReference>
<dbReference type="OrthoDB" id="3293893at2"/>
<name>A0A285KG99_9ACTN</name>
<dbReference type="RefSeq" id="WP_097328635.1">
    <property type="nucleotide sequence ID" value="NZ_OBDY01000040.1"/>
</dbReference>
<accession>A0A285KG99</accession>
<dbReference type="Proteomes" id="UP000219612">
    <property type="component" value="Unassembled WGS sequence"/>
</dbReference>
<gene>
    <name evidence="1" type="ORF">SAMN05421748_14066</name>
</gene>
<reference evidence="1 2" key="1">
    <citation type="submission" date="2017-09" db="EMBL/GenBank/DDBJ databases">
        <authorList>
            <person name="Ehlers B."/>
            <person name="Leendertz F.H."/>
        </authorList>
    </citation>
    <scope>NUCLEOTIDE SEQUENCE [LARGE SCALE GENOMIC DNA]</scope>
    <source>
        <strain evidence="1 2">CGMCC 4.6857</strain>
    </source>
</reference>
<organism evidence="1 2">
    <name type="scientific">Paractinoplanes atraurantiacus</name>
    <dbReference type="NCBI Taxonomy" id="1036182"/>
    <lineage>
        <taxon>Bacteria</taxon>
        <taxon>Bacillati</taxon>
        <taxon>Actinomycetota</taxon>
        <taxon>Actinomycetes</taxon>
        <taxon>Micromonosporales</taxon>
        <taxon>Micromonosporaceae</taxon>
        <taxon>Paractinoplanes</taxon>
    </lineage>
</organism>
<proteinExistence type="predicted"/>
<keyword evidence="2" id="KW-1185">Reference proteome</keyword>
<evidence type="ECO:0000313" key="2">
    <source>
        <dbReference type="Proteomes" id="UP000219612"/>
    </source>
</evidence>
<sequence length="226" mass="24949">MDRRTFLSTAAGAFSLLAIGAGGVPSRPMFEWSRPGGFFNPGVGVFEPPPLVVFDDGTAYADAAASLRLPHAEVRALRIHALDALRTPIDTVKDDRPFHDVRVWAGAGKPLRARVGAGPVVAFPPALHELHDRVQRLRRRVLDGEIFRPPAVLLATVKINYLPDFSDIWPFDAPPVEGYAEQRLRGSSALEVQQRLPRATETVWPIYRVGAASYVAATWRYLLPHE</sequence>